<evidence type="ECO:0000313" key="3">
    <source>
        <dbReference type="Proteomes" id="UP000053260"/>
    </source>
</evidence>
<organism evidence="2 3">
    <name type="scientific">Streptomyces dysideae</name>
    <dbReference type="NCBI Taxonomy" id="909626"/>
    <lineage>
        <taxon>Bacteria</taxon>
        <taxon>Bacillati</taxon>
        <taxon>Actinomycetota</taxon>
        <taxon>Actinomycetes</taxon>
        <taxon>Kitasatosporales</taxon>
        <taxon>Streptomycetaceae</taxon>
        <taxon>Streptomyces</taxon>
    </lineage>
</organism>
<dbReference type="Proteomes" id="UP000053260">
    <property type="component" value="Unassembled WGS sequence"/>
</dbReference>
<reference evidence="2 3" key="1">
    <citation type="submission" date="2015-10" db="EMBL/GenBank/DDBJ databases">
        <title>Draft genome sequence of Streptomyces sp. RV15, isolated from a marine sponge.</title>
        <authorList>
            <person name="Ruckert C."/>
            <person name="Abdelmohsen U.R."/>
            <person name="Winkler A."/>
            <person name="Hentschel U."/>
            <person name="Kalinowski J."/>
            <person name="Kampfer P."/>
            <person name="Glaeser S."/>
        </authorList>
    </citation>
    <scope>NUCLEOTIDE SEQUENCE [LARGE SCALE GENOMIC DNA]</scope>
    <source>
        <strain evidence="2 3">RV15</strain>
    </source>
</reference>
<evidence type="ECO:0000256" key="1">
    <source>
        <dbReference type="SAM" id="MobiDB-lite"/>
    </source>
</evidence>
<protein>
    <submittedName>
        <fullName evidence="2">Uncharacterized protein</fullName>
    </submittedName>
</protein>
<proteinExistence type="predicted"/>
<feature type="compositionally biased region" description="Low complexity" evidence="1">
    <location>
        <begin position="45"/>
        <end position="54"/>
    </location>
</feature>
<dbReference type="STRING" id="909626.AQJ91_29375"/>
<name>A0A124IEC2_9ACTN</name>
<feature type="region of interest" description="Disordered" evidence="1">
    <location>
        <begin position="1"/>
        <end position="20"/>
    </location>
</feature>
<comment type="caution">
    <text evidence="2">The sequence shown here is derived from an EMBL/GenBank/DDBJ whole genome shotgun (WGS) entry which is preliminary data.</text>
</comment>
<sequence length="134" mass="13163">MPRSSSAVTLCRMPPGSTGSTVSANSVFRVLAGGSFRCASCAASTSPVPASATTHDSAERRGTLGAPACGRTCVPGRYSDAGCGAAAPGPPGLSESDLAWAVAVAGASDSRPATHSAQVDTAAREVNPMVIPST</sequence>
<feature type="region of interest" description="Disordered" evidence="1">
    <location>
        <begin position="45"/>
        <end position="66"/>
    </location>
</feature>
<keyword evidence="3" id="KW-1185">Reference proteome</keyword>
<dbReference type="AlphaFoldDB" id="A0A124IEC2"/>
<evidence type="ECO:0000313" key="2">
    <source>
        <dbReference type="EMBL" id="KUO17810.1"/>
    </source>
</evidence>
<dbReference type="EMBL" id="LMXB01000072">
    <property type="protein sequence ID" value="KUO17810.1"/>
    <property type="molecule type" value="Genomic_DNA"/>
</dbReference>
<accession>A0A124IEC2</accession>
<gene>
    <name evidence="2" type="ORF">AQJ91_29375</name>
</gene>